<proteinExistence type="predicted"/>
<accession>A0A6B0SZ05</accession>
<evidence type="ECO:0000313" key="2">
    <source>
        <dbReference type="EMBL" id="MXR50844.1"/>
    </source>
</evidence>
<organism evidence="2 3">
    <name type="scientific">Halovenus carboxidivorans</name>
    <dbReference type="NCBI Taxonomy" id="2692199"/>
    <lineage>
        <taxon>Archaea</taxon>
        <taxon>Methanobacteriati</taxon>
        <taxon>Methanobacteriota</taxon>
        <taxon>Stenosarchaea group</taxon>
        <taxon>Halobacteria</taxon>
        <taxon>Halobacteriales</taxon>
        <taxon>Haloarculaceae</taxon>
        <taxon>Halovenus</taxon>
    </lineage>
</organism>
<dbReference type="RefSeq" id="WP_159762938.1">
    <property type="nucleotide sequence ID" value="NZ_WUUT01000001.1"/>
</dbReference>
<keyword evidence="3" id="KW-1185">Reference proteome</keyword>
<evidence type="ECO:0000256" key="1">
    <source>
        <dbReference type="SAM" id="MobiDB-lite"/>
    </source>
</evidence>
<dbReference type="AlphaFoldDB" id="A0A6B0SZ05"/>
<comment type="caution">
    <text evidence="2">The sequence shown here is derived from an EMBL/GenBank/DDBJ whole genome shotgun (WGS) entry which is preliminary data.</text>
</comment>
<reference evidence="2 3" key="1">
    <citation type="submission" date="2019-12" db="EMBL/GenBank/DDBJ databases">
        <title>Isolation and characterization of three novel carbon monoxide-oxidizing members of Halobacteria from salione crusts and soils.</title>
        <authorList>
            <person name="Myers M.R."/>
            <person name="King G.M."/>
        </authorList>
    </citation>
    <scope>NUCLEOTIDE SEQUENCE [LARGE SCALE GENOMIC DNA]</scope>
    <source>
        <strain evidence="2 3">WSH3</strain>
    </source>
</reference>
<evidence type="ECO:0000313" key="3">
    <source>
        <dbReference type="Proteomes" id="UP000466535"/>
    </source>
</evidence>
<name>A0A6B0SZ05_9EURY</name>
<sequence>MGNYLGERDHVRIVMAASNQTVGVDHVTVVPENFDPEGSSGEGDDQSADR</sequence>
<feature type="region of interest" description="Disordered" evidence="1">
    <location>
        <begin position="31"/>
        <end position="50"/>
    </location>
</feature>
<protein>
    <submittedName>
        <fullName evidence="2">Uncharacterized protein</fullName>
    </submittedName>
</protein>
<dbReference type="Proteomes" id="UP000466535">
    <property type="component" value="Unassembled WGS sequence"/>
</dbReference>
<dbReference type="EMBL" id="WUUT01000001">
    <property type="protein sequence ID" value="MXR50844.1"/>
    <property type="molecule type" value="Genomic_DNA"/>
</dbReference>
<gene>
    <name evidence="2" type="ORF">GRX03_04385</name>
</gene>